<dbReference type="Gene3D" id="3.90.1340.10">
    <property type="entry name" value="Phage tail collar domain"/>
    <property type="match status" value="1"/>
</dbReference>
<dbReference type="Pfam" id="PF07484">
    <property type="entry name" value="Collar"/>
    <property type="match status" value="1"/>
</dbReference>
<feature type="compositionally biased region" description="Basic and acidic residues" evidence="1">
    <location>
        <begin position="14"/>
        <end position="23"/>
    </location>
</feature>
<dbReference type="AlphaFoldDB" id="A0A815S9R3"/>
<sequence length="558" mass="61162">TGAGSGDNQLLQETRGELSQKEEGTVEARLGRDSFADVGFNPQTFAILNYQGYQIYIYSAISNENENKLEPQKWSSNAPVEGVFPYRFLHPNTLAMTFRFVCSSEENAQQIMEKIVDSDYDIEVAYYFAGLKQLSTNFISITGDQLKSVLSKTTADGGNTNAQYIHRNQASKFSSNDLNPDRLTSALNNLFTYNETETQRHNFSDTYFDFNEAHAQSSSASASVAVNVLGFGGGSVSASHDQQSADQQALITNDVLSATEIQHVLEQQAVDTEWTGEKWIPKSFSVYKLTDISDRLQVAIVAKQLIAEKSNGAMVRTISTLETPSGTYSNSGNNGVLTGEIHLYSSRTQPPLPWLVCNGTAVSRVEYKRLFSTIGESYGEGDGKTTFNLPDFRGRVPIGVDEFGIRAGHVDSTGSSGGQAIQQLIVEQLPSHKHSQGSFRTTESGQHTHTYADPGHNHGGQLWSSLDAAFENELTNTLIDGSKTPGNNVKCGISTHCPDSSQTRILKLNIHRDTTHITINDSDSHTHNIEGESDSVGLGQQFSLMQPFQAVNYIIYSD</sequence>
<dbReference type="OrthoDB" id="10062874at2759"/>
<dbReference type="InterPro" id="IPR037053">
    <property type="entry name" value="Phage_tail_collar_dom_sf"/>
</dbReference>
<feature type="region of interest" description="Disordered" evidence="1">
    <location>
        <begin position="432"/>
        <end position="458"/>
    </location>
</feature>
<dbReference type="EMBL" id="CAJNOQ010021559">
    <property type="protein sequence ID" value="CAF1488110.1"/>
    <property type="molecule type" value="Genomic_DNA"/>
</dbReference>
<feature type="non-terminal residue" evidence="3">
    <location>
        <position position="1"/>
    </location>
</feature>
<feature type="region of interest" description="Disordered" evidence="1">
    <location>
        <begin position="1"/>
        <end position="23"/>
    </location>
</feature>
<accession>A0A815S9R3</accession>
<dbReference type="EMBL" id="CAJOBC010087045">
    <property type="protein sequence ID" value="CAF4351714.1"/>
    <property type="molecule type" value="Genomic_DNA"/>
</dbReference>
<organism evidence="3 5">
    <name type="scientific">Didymodactylos carnosus</name>
    <dbReference type="NCBI Taxonomy" id="1234261"/>
    <lineage>
        <taxon>Eukaryota</taxon>
        <taxon>Metazoa</taxon>
        <taxon>Spiralia</taxon>
        <taxon>Gnathifera</taxon>
        <taxon>Rotifera</taxon>
        <taxon>Eurotatoria</taxon>
        <taxon>Bdelloidea</taxon>
        <taxon>Philodinida</taxon>
        <taxon>Philodinidae</taxon>
        <taxon>Didymodactylos</taxon>
    </lineage>
</organism>
<name>A0A815S9R3_9BILA</name>
<gene>
    <name evidence="3" type="ORF">GPM918_LOCUS36128</name>
    <name evidence="4" type="ORF">SRO942_LOCUS36854</name>
</gene>
<comment type="caution">
    <text evidence="3">The sequence shown here is derived from an EMBL/GenBank/DDBJ whole genome shotgun (WGS) entry which is preliminary data.</text>
</comment>
<protein>
    <recommendedName>
        <fullName evidence="2">Phage tail collar domain-containing protein</fullName>
    </recommendedName>
</protein>
<feature type="compositionally biased region" description="Polar residues" evidence="1">
    <location>
        <begin position="1"/>
        <end position="12"/>
    </location>
</feature>
<evidence type="ECO:0000313" key="5">
    <source>
        <dbReference type="Proteomes" id="UP000663829"/>
    </source>
</evidence>
<keyword evidence="5" id="KW-1185">Reference proteome</keyword>
<dbReference type="SUPFAM" id="SSF88874">
    <property type="entry name" value="Receptor-binding domain of short tail fibre protein gp12"/>
    <property type="match status" value="1"/>
</dbReference>
<evidence type="ECO:0000313" key="4">
    <source>
        <dbReference type="EMBL" id="CAF4351714.1"/>
    </source>
</evidence>
<evidence type="ECO:0000313" key="3">
    <source>
        <dbReference type="EMBL" id="CAF1488110.1"/>
    </source>
</evidence>
<dbReference type="InterPro" id="IPR011083">
    <property type="entry name" value="Phage_tail_collar_dom"/>
</dbReference>
<proteinExistence type="predicted"/>
<feature type="domain" description="Phage tail collar" evidence="2">
    <location>
        <begin position="339"/>
        <end position="397"/>
    </location>
</feature>
<evidence type="ECO:0000256" key="1">
    <source>
        <dbReference type="SAM" id="MobiDB-lite"/>
    </source>
</evidence>
<evidence type="ECO:0000259" key="2">
    <source>
        <dbReference type="Pfam" id="PF07484"/>
    </source>
</evidence>
<feature type="compositionally biased region" description="Polar residues" evidence="1">
    <location>
        <begin position="436"/>
        <end position="449"/>
    </location>
</feature>
<dbReference type="Proteomes" id="UP000681722">
    <property type="component" value="Unassembled WGS sequence"/>
</dbReference>
<dbReference type="Proteomes" id="UP000663829">
    <property type="component" value="Unassembled WGS sequence"/>
</dbReference>
<reference evidence="3" key="1">
    <citation type="submission" date="2021-02" db="EMBL/GenBank/DDBJ databases">
        <authorList>
            <person name="Nowell W R."/>
        </authorList>
    </citation>
    <scope>NUCLEOTIDE SEQUENCE</scope>
</reference>